<dbReference type="GO" id="GO:0043041">
    <property type="term" value="P:amino acid activation for nonribosomal peptide biosynthetic process"/>
    <property type="evidence" value="ECO:0007669"/>
    <property type="project" value="TreeGrafter"/>
</dbReference>
<dbReference type="Gene3D" id="3.30.559.30">
    <property type="entry name" value="Nonribosomal peptide synthetase, condensation domain"/>
    <property type="match status" value="1"/>
</dbReference>
<feature type="domain" description="AMP-dependent synthetase/ligase" evidence="1">
    <location>
        <begin position="67"/>
        <end position="350"/>
    </location>
</feature>
<evidence type="ECO:0000313" key="2">
    <source>
        <dbReference type="EMBL" id="RMO66267.1"/>
    </source>
</evidence>
<dbReference type="SUPFAM" id="SSF56801">
    <property type="entry name" value="Acetyl-CoA synthetase-like"/>
    <property type="match status" value="1"/>
</dbReference>
<comment type="caution">
    <text evidence="2">The sequence shown here is derived from an EMBL/GenBank/DDBJ whole genome shotgun (WGS) entry which is preliminary data.</text>
</comment>
<gene>
    <name evidence="2" type="ORF">ALQ37_100809</name>
</gene>
<dbReference type="EMBL" id="RBPX01000158">
    <property type="protein sequence ID" value="RMO66267.1"/>
    <property type="molecule type" value="Genomic_DNA"/>
</dbReference>
<dbReference type="InterPro" id="IPR020845">
    <property type="entry name" value="AMP-binding_CS"/>
</dbReference>
<dbReference type="GO" id="GO:0044550">
    <property type="term" value="P:secondary metabolite biosynthetic process"/>
    <property type="evidence" value="ECO:0007669"/>
    <property type="project" value="TreeGrafter"/>
</dbReference>
<dbReference type="PANTHER" id="PTHR45527">
    <property type="entry name" value="NONRIBOSOMAL PEPTIDE SYNTHETASE"/>
    <property type="match status" value="1"/>
</dbReference>
<feature type="non-terminal residue" evidence="2">
    <location>
        <position position="1"/>
    </location>
</feature>
<dbReference type="AlphaFoldDB" id="A0A3M3X884"/>
<dbReference type="Pfam" id="PF00501">
    <property type="entry name" value="AMP-binding"/>
    <property type="match status" value="1"/>
</dbReference>
<sequence>YATDLFEAQTIERIADALRRVLQALVSDTDRRLADLPHAVSSLVAEQPQDFACTDFLSLWQQGLRAGRGKTALCVGQQVLSFDELETRSNQFARYLHAQDIKPGMTVALCLDRSVEWVISLLALLKLGAVYLPLDSAQPAERLQQLVRDSGTVLLVHAPEDDKAARLGVCPVLAFDAALWAAVDNQSLDVRVLPGQAAYIIYTSGSTGQPKGVVISHGALANYVQGVLERLALNDGASMAMVSTVAADLGHTLLFGALASGRTLHLLSHEQAFDPDGFARYMAEHQVDVLKIVPSHLQGLLQAANPADVLPGQVLILGGEASAWALIEQVRALKPGCRVINHYGPTETTV</sequence>
<protein>
    <submittedName>
        <fullName evidence="2">Non-ribosomal peptide synthase:amino acid adenylation</fullName>
    </submittedName>
</protein>
<evidence type="ECO:0000313" key="3">
    <source>
        <dbReference type="Proteomes" id="UP000274541"/>
    </source>
</evidence>
<dbReference type="GO" id="GO:0031177">
    <property type="term" value="F:phosphopantetheine binding"/>
    <property type="evidence" value="ECO:0007669"/>
    <property type="project" value="TreeGrafter"/>
</dbReference>
<reference evidence="2 3" key="1">
    <citation type="submission" date="2018-08" db="EMBL/GenBank/DDBJ databases">
        <title>Recombination of ecologically and evolutionarily significant loci maintains genetic cohesion in the Pseudomonas syringae species complex.</title>
        <authorList>
            <person name="Dillon M."/>
            <person name="Thakur S."/>
            <person name="Almeida R.N.D."/>
            <person name="Weir B.S."/>
            <person name="Guttman D.S."/>
        </authorList>
    </citation>
    <scope>NUCLEOTIDE SEQUENCE [LARGE SCALE GENOMIC DNA]</scope>
    <source>
        <strain evidence="2 3">ICMP 4388</strain>
    </source>
</reference>
<feature type="non-terminal residue" evidence="2">
    <location>
        <position position="350"/>
    </location>
</feature>
<evidence type="ECO:0000259" key="1">
    <source>
        <dbReference type="Pfam" id="PF00501"/>
    </source>
</evidence>
<dbReference type="Proteomes" id="UP000274541">
    <property type="component" value="Unassembled WGS sequence"/>
</dbReference>
<dbReference type="PROSITE" id="PS00455">
    <property type="entry name" value="AMP_BINDING"/>
    <property type="match status" value="1"/>
</dbReference>
<accession>A0A3M3X884</accession>
<dbReference type="FunFam" id="3.40.50.980:FF:000001">
    <property type="entry name" value="Non-ribosomal peptide synthetase"/>
    <property type="match status" value="1"/>
</dbReference>
<dbReference type="Gene3D" id="3.40.50.980">
    <property type="match status" value="2"/>
</dbReference>
<name>A0A3M3X884_PSEAP</name>
<dbReference type="PANTHER" id="PTHR45527:SF1">
    <property type="entry name" value="FATTY ACID SYNTHASE"/>
    <property type="match status" value="1"/>
</dbReference>
<organism evidence="2 3">
    <name type="scientific">Pseudomonas syringae pv. aptata</name>
    <dbReference type="NCBI Taxonomy" id="83167"/>
    <lineage>
        <taxon>Bacteria</taxon>
        <taxon>Pseudomonadati</taxon>
        <taxon>Pseudomonadota</taxon>
        <taxon>Gammaproteobacteria</taxon>
        <taxon>Pseudomonadales</taxon>
        <taxon>Pseudomonadaceae</taxon>
        <taxon>Pseudomonas</taxon>
        <taxon>Pseudomonas syringae</taxon>
    </lineage>
</organism>
<proteinExistence type="predicted"/>
<dbReference type="InterPro" id="IPR000873">
    <property type="entry name" value="AMP-dep_synth/lig_dom"/>
</dbReference>
<dbReference type="GO" id="GO:0005737">
    <property type="term" value="C:cytoplasm"/>
    <property type="evidence" value="ECO:0007669"/>
    <property type="project" value="TreeGrafter"/>
</dbReference>